<proteinExistence type="predicted"/>
<feature type="coiled-coil region" evidence="1">
    <location>
        <begin position="22"/>
        <end position="63"/>
    </location>
</feature>
<dbReference type="EMBL" id="JAUCGM010000682">
    <property type="protein sequence ID" value="MDM8563506.1"/>
    <property type="molecule type" value="Genomic_DNA"/>
</dbReference>
<protein>
    <submittedName>
        <fullName evidence="2">Uncharacterized protein</fullName>
    </submittedName>
</protein>
<name>A0ABT7VVD2_9GAMM</name>
<organism evidence="2 3">
    <name type="scientific">Candidatus Marithioploca araucensis</name>
    <dbReference type="NCBI Taxonomy" id="70273"/>
    <lineage>
        <taxon>Bacteria</taxon>
        <taxon>Pseudomonadati</taxon>
        <taxon>Pseudomonadota</taxon>
        <taxon>Gammaproteobacteria</taxon>
        <taxon>Thiotrichales</taxon>
        <taxon>Thiotrichaceae</taxon>
        <taxon>Candidatus Marithioploca</taxon>
    </lineage>
</organism>
<dbReference type="Proteomes" id="UP001171945">
    <property type="component" value="Unassembled WGS sequence"/>
</dbReference>
<evidence type="ECO:0000313" key="3">
    <source>
        <dbReference type="Proteomes" id="UP001171945"/>
    </source>
</evidence>
<keyword evidence="1" id="KW-0175">Coiled coil</keyword>
<evidence type="ECO:0000313" key="2">
    <source>
        <dbReference type="EMBL" id="MDM8563506.1"/>
    </source>
</evidence>
<keyword evidence="3" id="KW-1185">Reference proteome</keyword>
<reference evidence="2" key="1">
    <citation type="submission" date="2023-06" db="EMBL/GenBank/DDBJ databases">
        <title>Uncultivated large filamentous bacteria from sulfidic sediments reveal new species and different genomic features in energy metabolism and defense.</title>
        <authorList>
            <person name="Fonseca A."/>
        </authorList>
    </citation>
    <scope>NUCLEOTIDE SEQUENCE</scope>
    <source>
        <strain evidence="2">HSG4</strain>
    </source>
</reference>
<feature type="non-terminal residue" evidence="2">
    <location>
        <position position="250"/>
    </location>
</feature>
<accession>A0ABT7VVD2</accession>
<comment type="caution">
    <text evidence="2">The sequence shown here is derived from an EMBL/GenBank/DDBJ whole genome shotgun (WGS) entry which is preliminary data.</text>
</comment>
<evidence type="ECO:0000256" key="1">
    <source>
        <dbReference type="SAM" id="Coils"/>
    </source>
</evidence>
<gene>
    <name evidence="2" type="ORF">QUF54_09150</name>
</gene>
<sequence>METTDATLDILKEKTEKATLDKQSVEMQVKKFDLERQTAENNLENESESITEQEKKLEILRKTPPVEAEQEALHDKRIAVLENAIEQKKKRVEMVGQWLDIVKPRIEQASKHFALATEWNEKLQAVYRVRQKKQLERQIRQEQQRYLNLAAELSHKLELIPALAENSAQRYLLEMQIQEANELAQRAMRQSKTSYLNEQIQQWQKTAEEHKETTDVYQSKLDNLKAIITELDTELQDIQIRQTLLASNIP</sequence>